<dbReference type="GO" id="GO:0003677">
    <property type="term" value="F:DNA binding"/>
    <property type="evidence" value="ECO:0007669"/>
    <property type="project" value="UniProtKB-KW"/>
</dbReference>
<keyword evidence="3" id="KW-0238">DNA-binding</keyword>
<dbReference type="Pfam" id="PF00126">
    <property type="entry name" value="HTH_1"/>
    <property type="match status" value="1"/>
</dbReference>
<dbReference type="PANTHER" id="PTHR30537">
    <property type="entry name" value="HTH-TYPE TRANSCRIPTIONAL REGULATOR"/>
    <property type="match status" value="1"/>
</dbReference>
<evidence type="ECO:0000313" key="7">
    <source>
        <dbReference type="Proteomes" id="UP000235803"/>
    </source>
</evidence>
<keyword evidence="7" id="KW-1185">Reference proteome</keyword>
<organism evidence="6 7">
    <name type="scientific">Billgrantia endophytica</name>
    <dbReference type="NCBI Taxonomy" id="2033802"/>
    <lineage>
        <taxon>Bacteria</taxon>
        <taxon>Pseudomonadati</taxon>
        <taxon>Pseudomonadota</taxon>
        <taxon>Gammaproteobacteria</taxon>
        <taxon>Oceanospirillales</taxon>
        <taxon>Halomonadaceae</taxon>
        <taxon>Billgrantia</taxon>
    </lineage>
</organism>
<evidence type="ECO:0000256" key="4">
    <source>
        <dbReference type="ARBA" id="ARBA00023163"/>
    </source>
</evidence>
<dbReference type="OrthoDB" id="9815676at2"/>
<feature type="domain" description="HTH lysR-type" evidence="5">
    <location>
        <begin position="1"/>
        <end position="61"/>
    </location>
</feature>
<dbReference type="GO" id="GO:0003700">
    <property type="term" value="F:DNA-binding transcription factor activity"/>
    <property type="evidence" value="ECO:0007669"/>
    <property type="project" value="InterPro"/>
</dbReference>
<dbReference type="InterPro" id="IPR000847">
    <property type="entry name" value="LysR_HTH_N"/>
</dbReference>
<dbReference type="RefSeq" id="WP_102654225.1">
    <property type="nucleotide sequence ID" value="NZ_PNRF01000031.1"/>
</dbReference>
<protein>
    <submittedName>
        <fullName evidence="6">LysR family transcriptional regulator</fullName>
    </submittedName>
</protein>
<dbReference type="Gene3D" id="1.10.10.10">
    <property type="entry name" value="Winged helix-like DNA-binding domain superfamily/Winged helix DNA-binding domain"/>
    <property type="match status" value="1"/>
</dbReference>
<dbReference type="FunFam" id="1.10.10.10:FF:000001">
    <property type="entry name" value="LysR family transcriptional regulator"/>
    <property type="match status" value="1"/>
</dbReference>
<evidence type="ECO:0000313" key="6">
    <source>
        <dbReference type="EMBL" id="PMR74007.1"/>
    </source>
</evidence>
<dbReference type="EMBL" id="PNRF01000031">
    <property type="protein sequence ID" value="PMR74007.1"/>
    <property type="molecule type" value="Genomic_DNA"/>
</dbReference>
<dbReference type="InterPro" id="IPR036388">
    <property type="entry name" value="WH-like_DNA-bd_sf"/>
</dbReference>
<sequence length="301" mass="32949">MKKANLEDVSIFAAVADAGGFRSAARKLGVRASSLSDAVQRLEARLDIRLLNRSTRSVTPTEAGQRLLERFRPALDDINAALDGISDSSDVAGTLKLNVPAIVATHILPPIITGFLKAHPSVRMEISVDESFVDVVAGGFDAGVRYEVNVDRDMIVIPIGPREQRYIGAASPDYLERHGVPHHPRDLADHACIRHRFPSGRVMPLEFRKRDQVFRVSSRGQLVAESMDLEVAAAVGGLGIIFTFDVSLEAAMARGDLVPVMPDWWLTVPGPSLYFPSRRHMPLPLRAFVDHVKQLHGAKTA</sequence>
<evidence type="ECO:0000256" key="1">
    <source>
        <dbReference type="ARBA" id="ARBA00009437"/>
    </source>
</evidence>
<name>A0A2N7U0P0_9GAMM</name>
<dbReference type="SUPFAM" id="SSF46785">
    <property type="entry name" value="Winged helix' DNA-binding domain"/>
    <property type="match status" value="1"/>
</dbReference>
<dbReference type="Proteomes" id="UP000235803">
    <property type="component" value="Unassembled WGS sequence"/>
</dbReference>
<dbReference type="PANTHER" id="PTHR30537:SF5">
    <property type="entry name" value="HTH-TYPE TRANSCRIPTIONAL ACTIVATOR TTDR-RELATED"/>
    <property type="match status" value="1"/>
</dbReference>
<dbReference type="PROSITE" id="PS50931">
    <property type="entry name" value="HTH_LYSR"/>
    <property type="match status" value="1"/>
</dbReference>
<evidence type="ECO:0000256" key="3">
    <source>
        <dbReference type="ARBA" id="ARBA00023125"/>
    </source>
</evidence>
<dbReference type="Gene3D" id="3.40.190.290">
    <property type="match status" value="1"/>
</dbReference>
<accession>A0A2N7U0P0</accession>
<evidence type="ECO:0000259" key="5">
    <source>
        <dbReference type="PROSITE" id="PS50931"/>
    </source>
</evidence>
<dbReference type="InterPro" id="IPR005119">
    <property type="entry name" value="LysR_subst-bd"/>
</dbReference>
<dbReference type="InterPro" id="IPR058163">
    <property type="entry name" value="LysR-type_TF_proteobact-type"/>
</dbReference>
<dbReference type="Pfam" id="PF03466">
    <property type="entry name" value="LysR_substrate"/>
    <property type="match status" value="1"/>
</dbReference>
<keyword evidence="4" id="KW-0804">Transcription</keyword>
<gene>
    <name evidence="6" type="ORF">C1H69_15150</name>
</gene>
<evidence type="ECO:0000256" key="2">
    <source>
        <dbReference type="ARBA" id="ARBA00023015"/>
    </source>
</evidence>
<reference evidence="6 7" key="1">
    <citation type="submission" date="2018-01" db="EMBL/GenBank/DDBJ databases">
        <title>Halomonas endophytica sp. nov., isolated from storage liquid in the stems of Populus euphratica.</title>
        <authorList>
            <person name="Chen C."/>
        </authorList>
    </citation>
    <scope>NUCLEOTIDE SEQUENCE [LARGE SCALE GENOMIC DNA]</scope>
    <source>
        <strain evidence="6 7">MC28</strain>
    </source>
</reference>
<dbReference type="SUPFAM" id="SSF53850">
    <property type="entry name" value="Periplasmic binding protein-like II"/>
    <property type="match status" value="1"/>
</dbReference>
<keyword evidence="2" id="KW-0805">Transcription regulation</keyword>
<proteinExistence type="inferred from homology"/>
<dbReference type="AlphaFoldDB" id="A0A2N7U0P0"/>
<comment type="similarity">
    <text evidence="1">Belongs to the LysR transcriptional regulatory family.</text>
</comment>
<dbReference type="InterPro" id="IPR036390">
    <property type="entry name" value="WH_DNA-bd_sf"/>
</dbReference>
<comment type="caution">
    <text evidence="6">The sequence shown here is derived from an EMBL/GenBank/DDBJ whole genome shotgun (WGS) entry which is preliminary data.</text>
</comment>